<dbReference type="Gene3D" id="3.90.1720.30">
    <property type="entry name" value="PPPDE domains"/>
    <property type="match status" value="1"/>
</dbReference>
<dbReference type="GO" id="GO:0070646">
    <property type="term" value="P:protein modification by small protein removal"/>
    <property type="evidence" value="ECO:0007669"/>
    <property type="project" value="TreeGrafter"/>
</dbReference>
<feature type="domain" description="Thioredoxin" evidence="4">
    <location>
        <begin position="179"/>
        <end position="311"/>
    </location>
</feature>
<evidence type="ECO:0000259" key="6">
    <source>
        <dbReference type="PROSITE" id="PS51858"/>
    </source>
</evidence>
<name>A0A9P5X9Q5_9AGAR</name>
<dbReference type="PROSITE" id="PS51352">
    <property type="entry name" value="THIOREDOXIN_2"/>
    <property type="match status" value="1"/>
</dbReference>
<comment type="similarity">
    <text evidence="1">Belongs to the DeSI family.</text>
</comment>
<dbReference type="SUPFAM" id="SSF52833">
    <property type="entry name" value="Thioredoxin-like"/>
    <property type="match status" value="1"/>
</dbReference>
<dbReference type="Gene3D" id="1.25.10.10">
    <property type="entry name" value="Leucine-rich Repeat Variant"/>
    <property type="match status" value="1"/>
</dbReference>
<evidence type="ECO:0000256" key="3">
    <source>
        <dbReference type="ARBA" id="ARBA00022801"/>
    </source>
</evidence>
<dbReference type="OrthoDB" id="21221at2759"/>
<dbReference type="EMBL" id="MU151206">
    <property type="protein sequence ID" value="KAF9447302.1"/>
    <property type="molecule type" value="Genomic_DNA"/>
</dbReference>
<keyword evidence="2" id="KW-0645">Protease</keyword>
<evidence type="ECO:0000259" key="5">
    <source>
        <dbReference type="PROSITE" id="PS51396"/>
    </source>
</evidence>
<feature type="domain" description="PPPDE" evidence="6">
    <location>
        <begin position="3"/>
        <end position="144"/>
    </location>
</feature>
<dbReference type="AlphaFoldDB" id="A0A9P5X9Q5"/>
<dbReference type="Pfam" id="PF05903">
    <property type="entry name" value="Peptidase_C97"/>
    <property type="match status" value="1"/>
</dbReference>
<dbReference type="CDD" id="cd02947">
    <property type="entry name" value="TRX_family"/>
    <property type="match status" value="1"/>
</dbReference>
<dbReference type="PROSITE" id="PS51858">
    <property type="entry name" value="PPPDE"/>
    <property type="match status" value="1"/>
</dbReference>
<dbReference type="PANTHER" id="PTHR12378">
    <property type="entry name" value="DESUMOYLATING ISOPEPTIDASE"/>
    <property type="match status" value="1"/>
</dbReference>
<evidence type="ECO:0000259" key="4">
    <source>
        <dbReference type="PROSITE" id="PS51352"/>
    </source>
</evidence>
<dbReference type="InterPro" id="IPR008580">
    <property type="entry name" value="PPPDE_dom"/>
</dbReference>
<dbReference type="InterPro" id="IPR036249">
    <property type="entry name" value="Thioredoxin-like_sf"/>
</dbReference>
<comment type="caution">
    <text evidence="7">The sequence shown here is derived from an EMBL/GenBank/DDBJ whole genome shotgun (WGS) entry which is preliminary data.</text>
</comment>
<dbReference type="PROSITE" id="PS51396">
    <property type="entry name" value="PUL"/>
    <property type="match status" value="1"/>
</dbReference>
<feature type="domain" description="PUL" evidence="5">
    <location>
        <begin position="322"/>
        <end position="657"/>
    </location>
</feature>
<dbReference type="InterPro" id="IPR011989">
    <property type="entry name" value="ARM-like"/>
</dbReference>
<evidence type="ECO:0000256" key="2">
    <source>
        <dbReference type="ARBA" id="ARBA00022670"/>
    </source>
</evidence>
<dbReference type="GO" id="GO:0006508">
    <property type="term" value="P:proteolysis"/>
    <property type="evidence" value="ECO:0007669"/>
    <property type="project" value="UniProtKB-KW"/>
</dbReference>
<protein>
    <submittedName>
        <fullName evidence="7">Thioredoxin family protein</fullName>
    </submittedName>
</protein>
<accession>A0A9P5X9Q5</accession>
<proteinExistence type="inferred from homology"/>
<keyword evidence="8" id="KW-1185">Reference proteome</keyword>
<dbReference type="SMART" id="SM01179">
    <property type="entry name" value="DUF862"/>
    <property type="match status" value="1"/>
</dbReference>
<evidence type="ECO:0000313" key="8">
    <source>
        <dbReference type="Proteomes" id="UP000807342"/>
    </source>
</evidence>
<dbReference type="Pfam" id="PF00085">
    <property type="entry name" value="Thioredoxin"/>
    <property type="match status" value="1"/>
</dbReference>
<reference evidence="7" key="1">
    <citation type="submission" date="2020-11" db="EMBL/GenBank/DDBJ databases">
        <authorList>
            <consortium name="DOE Joint Genome Institute"/>
            <person name="Ahrendt S."/>
            <person name="Riley R."/>
            <person name="Andreopoulos W."/>
            <person name="Labutti K."/>
            <person name="Pangilinan J."/>
            <person name="Ruiz-Duenas F.J."/>
            <person name="Barrasa J.M."/>
            <person name="Sanchez-Garcia M."/>
            <person name="Camarero S."/>
            <person name="Miyauchi S."/>
            <person name="Serrano A."/>
            <person name="Linde D."/>
            <person name="Babiker R."/>
            <person name="Drula E."/>
            <person name="Ayuso-Fernandez I."/>
            <person name="Pacheco R."/>
            <person name="Padilla G."/>
            <person name="Ferreira P."/>
            <person name="Barriuso J."/>
            <person name="Kellner H."/>
            <person name="Castanera R."/>
            <person name="Alfaro M."/>
            <person name="Ramirez L."/>
            <person name="Pisabarro A.G."/>
            <person name="Kuo A."/>
            <person name="Tritt A."/>
            <person name="Lipzen A."/>
            <person name="He G."/>
            <person name="Yan M."/>
            <person name="Ng V."/>
            <person name="Cullen D."/>
            <person name="Martin F."/>
            <person name="Rosso M.-N."/>
            <person name="Henrissat B."/>
            <person name="Hibbett D."/>
            <person name="Martinez A.T."/>
            <person name="Grigoriev I.V."/>
        </authorList>
    </citation>
    <scope>NUCLEOTIDE SEQUENCE</scope>
    <source>
        <strain evidence="7">MF-IS2</strain>
    </source>
</reference>
<dbReference type="Pfam" id="PF08324">
    <property type="entry name" value="PUL"/>
    <property type="match status" value="1"/>
</dbReference>
<organism evidence="7 8">
    <name type="scientific">Macrolepiota fuliginosa MF-IS2</name>
    <dbReference type="NCBI Taxonomy" id="1400762"/>
    <lineage>
        <taxon>Eukaryota</taxon>
        <taxon>Fungi</taxon>
        <taxon>Dikarya</taxon>
        <taxon>Basidiomycota</taxon>
        <taxon>Agaricomycotina</taxon>
        <taxon>Agaricomycetes</taxon>
        <taxon>Agaricomycetidae</taxon>
        <taxon>Agaricales</taxon>
        <taxon>Agaricineae</taxon>
        <taxon>Agaricaceae</taxon>
        <taxon>Macrolepiota</taxon>
    </lineage>
</organism>
<dbReference type="InterPro" id="IPR013535">
    <property type="entry name" value="PUL_dom"/>
</dbReference>
<dbReference type="PANTHER" id="PTHR12378:SF7">
    <property type="entry name" value="DESUMOYLATING ISOPEPTIDASE 1"/>
    <property type="match status" value="1"/>
</dbReference>
<evidence type="ECO:0000256" key="1">
    <source>
        <dbReference type="ARBA" id="ARBA00008140"/>
    </source>
</evidence>
<dbReference type="Gene3D" id="3.40.30.10">
    <property type="entry name" value="Glutaredoxin"/>
    <property type="match status" value="1"/>
</dbReference>
<dbReference type="InterPro" id="IPR013766">
    <property type="entry name" value="Thioredoxin_domain"/>
</dbReference>
<gene>
    <name evidence="7" type="ORF">P691DRAFT_671774</name>
</gene>
<dbReference type="GO" id="GO:0008233">
    <property type="term" value="F:peptidase activity"/>
    <property type="evidence" value="ECO:0007669"/>
    <property type="project" value="UniProtKB-KW"/>
</dbReference>
<dbReference type="InterPro" id="IPR042266">
    <property type="entry name" value="PPPDE_sf"/>
</dbReference>
<keyword evidence="3" id="KW-0378">Hydrolase</keyword>
<dbReference type="Proteomes" id="UP000807342">
    <property type="component" value="Unassembled WGS sequence"/>
</dbReference>
<evidence type="ECO:0000313" key="7">
    <source>
        <dbReference type="EMBL" id="KAF9447302.1"/>
    </source>
</evidence>
<sequence length="660" mass="71692">MSAPVKLYVYDLSNGMARSLSVQLTGRQIDGIWHTSIVVFGREIFYGQGVNITGPGQSHHGRPLQIIDMGETAIDKETFNEYLEDIREHYTADKVRYGSDFNCNSFTNDVVGFLTGGSIPDFIKDLPSDFLSTPFGAALRPTIDAMYRRPVQGQASIGGPAVAPAPADSQLAASLVQSVANRAQAPLSAHPTESSSITAPMHVITNPASFNSFLKSHRAAAAIFTSQTCPPCRMIEPIFERLAEEKGPHDGRQGVAFAKVDIDVGLGRNLAAEWNIRATPTFYFFLDGHKVTELKGVDAAELRAQIDLLIYEAYPPHPHTRLGIPIIQKMSLNPILFTQLPAVDNMVSKFFSFIDEVSWPPTVNPTPDQIKSVISKSFAPYLKARFTTPKALPNGAKASAPLISSIPALLQSWSQVTAALMTVLPADALFPLADMWRLAFLDPATGSWATAPSTSPSGGPIGIILPNATEVLESGSSKGGRRNFLLTVLRLLCNSFSSPALGRTLLTDSALKPKLTSVLVQSLLHEDASIRTAAASLAFNVGAWLQNGRVEAIRNGRGIQPHMVGEDEEWQVELISAIVEALSREVANEEIVHRLTASLALFLRLSPFYDEQLKPLLEVLQAQEKLQGKLRRGDGWEGDGGVGKKEVRQLIEEVVNKLCV</sequence>